<dbReference type="AlphaFoldDB" id="A0AAX3N093"/>
<evidence type="ECO:0008006" key="3">
    <source>
        <dbReference type="Google" id="ProtNLM"/>
    </source>
</evidence>
<protein>
    <recommendedName>
        <fullName evidence="3">Pre-toxin TG domain-containing protein</fullName>
    </recommendedName>
</protein>
<accession>A0AAX3N093</accession>
<sequence length="270" mass="29042">MPIFYPDNDNRKRRLIELATDTENFLYDATANYNDFKALCTQVNAQIVSVYQEAGLKQPDISQINVIKQADPSTDINTEETVVAIAEVIVDVAGFIGSVKYLAPAATKMLVSAGLMTEETAAKVLTKFTVPLIDREVEITAGDLAGSILGGIAGGVAVAGIDLGIDAIEGSIAKNKLRTGLHQIYPMRQTAKMSLDQTKELKNSIQSVKTTLDAITGAGIELNEQIITNLITKDVLPSVQKAQAITLDTVNAELSGLDTDRKSWTNEDTN</sequence>
<gene>
    <name evidence="1" type="ORF">PUW23_03145</name>
</gene>
<dbReference type="Proteomes" id="UP001220962">
    <property type="component" value="Chromosome"/>
</dbReference>
<name>A0AAX3N093_9BACL</name>
<dbReference type="RefSeq" id="WP_205054271.1">
    <property type="nucleotide sequence ID" value="NZ_CP118101.1"/>
</dbReference>
<dbReference type="EMBL" id="CP118101">
    <property type="protein sequence ID" value="WDH83256.1"/>
    <property type="molecule type" value="Genomic_DNA"/>
</dbReference>
<reference evidence="1" key="1">
    <citation type="submission" date="2023-02" db="EMBL/GenBank/DDBJ databases">
        <title>Pathogen: clinical or host-associated sample.</title>
        <authorList>
            <person name="Hergert J."/>
            <person name="Casey R."/>
            <person name="Wagner J."/>
            <person name="Young E.L."/>
            <person name="Oakeson K.F."/>
        </authorList>
    </citation>
    <scope>NUCLEOTIDE SEQUENCE</scope>
    <source>
        <strain evidence="1">2022CK-00830</strain>
    </source>
</reference>
<evidence type="ECO:0000313" key="2">
    <source>
        <dbReference type="Proteomes" id="UP001220962"/>
    </source>
</evidence>
<evidence type="ECO:0000313" key="1">
    <source>
        <dbReference type="EMBL" id="WDH83256.1"/>
    </source>
</evidence>
<proteinExistence type="predicted"/>
<organism evidence="1 2">
    <name type="scientific">Paenibacillus urinalis</name>
    <dbReference type="NCBI Taxonomy" id="521520"/>
    <lineage>
        <taxon>Bacteria</taxon>
        <taxon>Bacillati</taxon>
        <taxon>Bacillota</taxon>
        <taxon>Bacilli</taxon>
        <taxon>Bacillales</taxon>
        <taxon>Paenibacillaceae</taxon>
        <taxon>Paenibacillus</taxon>
    </lineage>
</organism>